<evidence type="ECO:0000256" key="1">
    <source>
        <dbReference type="SAM" id="Coils"/>
    </source>
</evidence>
<dbReference type="InterPro" id="IPR027267">
    <property type="entry name" value="AH/BAR_dom_sf"/>
</dbReference>
<proteinExistence type="predicted"/>
<dbReference type="Proteomes" id="UP001166674">
    <property type="component" value="Unassembled WGS sequence"/>
</dbReference>
<comment type="caution">
    <text evidence="2">The sequence shown here is derived from an EMBL/GenBank/DDBJ whole genome shotgun (WGS) entry which is preliminary data.</text>
</comment>
<reference evidence="2" key="1">
    <citation type="submission" date="2020-03" db="EMBL/GenBank/DDBJ databases">
        <title>Studies in the Genomics of Life Span.</title>
        <authorList>
            <person name="Glass D."/>
        </authorList>
    </citation>
    <scope>NUCLEOTIDE SEQUENCE</scope>
    <source>
        <strain evidence="2">SUZIE</strain>
        <tissue evidence="2">Muscle</tissue>
    </source>
</reference>
<dbReference type="GO" id="GO:0030136">
    <property type="term" value="C:clathrin-coated vesicle"/>
    <property type="evidence" value="ECO:0007669"/>
    <property type="project" value="TreeGrafter"/>
</dbReference>
<gene>
    <name evidence="2" type="ORF">SUZIE_111035</name>
</gene>
<dbReference type="GO" id="GO:0048812">
    <property type="term" value="P:neuron projection morphogenesis"/>
    <property type="evidence" value="ECO:0007669"/>
    <property type="project" value="TreeGrafter"/>
</dbReference>
<dbReference type="GO" id="GO:0005886">
    <property type="term" value="C:plasma membrane"/>
    <property type="evidence" value="ECO:0007669"/>
    <property type="project" value="TreeGrafter"/>
</dbReference>
<keyword evidence="3" id="KW-1185">Reference proteome</keyword>
<feature type="coiled-coil region" evidence="1">
    <location>
        <begin position="69"/>
        <end position="100"/>
    </location>
</feature>
<organism evidence="2 3">
    <name type="scientific">Sciurus carolinensis</name>
    <name type="common">Eastern gray squirrel</name>
    <dbReference type="NCBI Taxonomy" id="30640"/>
    <lineage>
        <taxon>Eukaryota</taxon>
        <taxon>Metazoa</taxon>
        <taxon>Chordata</taxon>
        <taxon>Craniata</taxon>
        <taxon>Vertebrata</taxon>
        <taxon>Euteleostomi</taxon>
        <taxon>Mammalia</taxon>
        <taxon>Eutheria</taxon>
        <taxon>Euarchontoglires</taxon>
        <taxon>Glires</taxon>
        <taxon>Rodentia</taxon>
        <taxon>Sciuromorpha</taxon>
        <taxon>Sciuridae</taxon>
        <taxon>Sciurinae</taxon>
        <taxon>Sciurini</taxon>
        <taxon>Sciurus</taxon>
    </lineage>
</organism>
<evidence type="ECO:0000313" key="2">
    <source>
        <dbReference type="EMBL" id="MBZ3871057.1"/>
    </source>
</evidence>
<dbReference type="EMBL" id="JAATJV010160332">
    <property type="protein sequence ID" value="MBZ3871057.1"/>
    <property type="molecule type" value="Genomic_DNA"/>
</dbReference>
<dbReference type="GO" id="GO:0005905">
    <property type="term" value="C:clathrin-coated pit"/>
    <property type="evidence" value="ECO:0007669"/>
    <property type="project" value="TreeGrafter"/>
</dbReference>
<dbReference type="AlphaFoldDB" id="A0AA41MFJ1"/>
<dbReference type="PANTHER" id="PTHR23065">
    <property type="entry name" value="PROLINE-SERINE-THREONINE PHOSPHATASE INTERACTING PROTEIN 1"/>
    <property type="match status" value="1"/>
</dbReference>
<sequence>MEEDIKKAWRNSTQTGNDLMCCVDLYNQAQSKWFEEKEEGYLREVWAQVKKSLEDEAEIHFKFPTKLHMEKAEKALTECQRDLEIKIQQLEIKLSNKMEEDIKKAWRNSTQTGNDLMCCVDLYN</sequence>
<dbReference type="PANTHER" id="PTHR23065:SF57">
    <property type="entry name" value="GROWTH ARREST-SPECIFIC PROTEIN 7"/>
    <property type="match status" value="1"/>
</dbReference>
<accession>A0AA41MFJ1</accession>
<name>A0AA41MFJ1_SCICA</name>
<protein>
    <submittedName>
        <fullName evidence="2">Growth arrest-specific protein 7</fullName>
    </submittedName>
</protein>
<keyword evidence="1" id="KW-0175">Coiled coil</keyword>
<dbReference type="GO" id="GO:0048268">
    <property type="term" value="P:clathrin coat assembly"/>
    <property type="evidence" value="ECO:0007669"/>
    <property type="project" value="TreeGrafter"/>
</dbReference>
<dbReference type="GO" id="GO:0072583">
    <property type="term" value="P:clathrin-dependent endocytosis"/>
    <property type="evidence" value="ECO:0007669"/>
    <property type="project" value="TreeGrafter"/>
</dbReference>
<dbReference type="Gene3D" id="1.20.1270.60">
    <property type="entry name" value="Arfaptin homology (AH) domain/BAR domain"/>
    <property type="match status" value="1"/>
</dbReference>
<evidence type="ECO:0000313" key="3">
    <source>
        <dbReference type="Proteomes" id="UP001166674"/>
    </source>
</evidence>